<name>A0ABR0PL74_GOSAR</name>
<evidence type="ECO:0000313" key="1">
    <source>
        <dbReference type="EMBL" id="KAK5825026.1"/>
    </source>
</evidence>
<comment type="caution">
    <text evidence="1">The sequence shown here is derived from an EMBL/GenBank/DDBJ whole genome shotgun (WGS) entry which is preliminary data.</text>
</comment>
<dbReference type="Proteomes" id="UP001358586">
    <property type="component" value="Chromosome 6"/>
</dbReference>
<evidence type="ECO:0000313" key="2">
    <source>
        <dbReference type="Proteomes" id="UP001358586"/>
    </source>
</evidence>
<protein>
    <submittedName>
        <fullName evidence="1">Uncharacterized protein</fullName>
    </submittedName>
</protein>
<organism evidence="1 2">
    <name type="scientific">Gossypium arboreum</name>
    <name type="common">Tree cotton</name>
    <name type="synonym">Gossypium nanking</name>
    <dbReference type="NCBI Taxonomy" id="29729"/>
    <lineage>
        <taxon>Eukaryota</taxon>
        <taxon>Viridiplantae</taxon>
        <taxon>Streptophyta</taxon>
        <taxon>Embryophyta</taxon>
        <taxon>Tracheophyta</taxon>
        <taxon>Spermatophyta</taxon>
        <taxon>Magnoliopsida</taxon>
        <taxon>eudicotyledons</taxon>
        <taxon>Gunneridae</taxon>
        <taxon>Pentapetalae</taxon>
        <taxon>rosids</taxon>
        <taxon>malvids</taxon>
        <taxon>Malvales</taxon>
        <taxon>Malvaceae</taxon>
        <taxon>Malvoideae</taxon>
        <taxon>Gossypium</taxon>
    </lineage>
</organism>
<dbReference type="EMBL" id="JARKNE010000006">
    <property type="protein sequence ID" value="KAK5825026.1"/>
    <property type="molecule type" value="Genomic_DNA"/>
</dbReference>
<keyword evidence="2" id="KW-1185">Reference proteome</keyword>
<reference evidence="1 2" key="1">
    <citation type="submission" date="2023-03" db="EMBL/GenBank/DDBJ databases">
        <title>WGS of Gossypium arboreum.</title>
        <authorList>
            <person name="Yu D."/>
        </authorList>
    </citation>
    <scope>NUCLEOTIDE SEQUENCE [LARGE SCALE GENOMIC DNA]</scope>
    <source>
        <tissue evidence="1">Leaf</tissue>
    </source>
</reference>
<sequence>MGVPYSSSPLTKSAIKAAFLHLFFGIDTGASRAILAVAVVANPVLHSKCKHVELDLFSVSEKVADGSLVVGEVPACDQVANIPRKPLSVSTFARFRSLLQVLPLEKLGEAG</sequence>
<proteinExistence type="predicted"/>
<gene>
    <name evidence="1" type="ORF">PVK06_019828</name>
</gene>
<accession>A0ABR0PL74</accession>